<dbReference type="EMBL" id="JBIUYY010000016">
    <property type="protein sequence ID" value="MFJ2825232.1"/>
    <property type="molecule type" value="Genomic_DNA"/>
</dbReference>
<dbReference type="PANTHER" id="PTHR42834">
    <property type="entry name" value="ENDONUCLEASE/EXONUCLEASE/PHOSPHATASE FAMILY PROTEIN (AFU_ORTHOLOGUE AFUA_3G09210)"/>
    <property type="match status" value="1"/>
</dbReference>
<dbReference type="GO" id="GO:0004519">
    <property type="term" value="F:endonuclease activity"/>
    <property type="evidence" value="ECO:0007669"/>
    <property type="project" value="UniProtKB-KW"/>
</dbReference>
<dbReference type="Proteomes" id="UP001617351">
    <property type="component" value="Unassembled WGS sequence"/>
</dbReference>
<dbReference type="Gene3D" id="3.60.10.10">
    <property type="entry name" value="Endonuclease/exonuclease/phosphatase"/>
    <property type="match status" value="1"/>
</dbReference>
<keyword evidence="3" id="KW-0255">Endonuclease</keyword>
<proteinExistence type="predicted"/>
<dbReference type="RefSeq" id="WP_365514744.1">
    <property type="nucleotide sequence ID" value="NZ_JBFANW010000542.1"/>
</dbReference>
<evidence type="ECO:0000259" key="2">
    <source>
        <dbReference type="Pfam" id="PF19580"/>
    </source>
</evidence>
<feature type="chain" id="PRO_5046402426" evidence="1">
    <location>
        <begin position="31"/>
        <end position="614"/>
    </location>
</feature>
<evidence type="ECO:0000313" key="3">
    <source>
        <dbReference type="EMBL" id="MFJ2825232.1"/>
    </source>
</evidence>
<accession>A0ABW8ET13</accession>
<keyword evidence="3" id="KW-0540">Nuclease</keyword>
<dbReference type="InterPro" id="IPR036691">
    <property type="entry name" value="Endo/exonu/phosph_ase_sf"/>
</dbReference>
<sequence>MRSSHSRSAAVAAVVASALATGLLAGTADAAEGTASAEAVRIHDIQGTTRISPLNGKQVADVAGIVTGVRTYGSRGFWMQDPDTDDDDATSEGVFVFTGSAPTVAVGDAVKVSGLVGEYVPGGAGSGNQSITQISKPTVTVVSSGNALPEAVAVNEYTVPAAYAPAGDPAAGGSINGLTLEPSRYALDHYEALEGMNVSIRNSRVVGASSAQHGELWVTVKGWENSNKRGGTVYGSYEAQNTGRLKVQQLAPLAQQPFPVANVGDKLTGTTEGPMDYNQFGGYTLVARTLGTVAKGTLAPEKTKAQAQGELAVATYNVENLDPGDSQEKFDALAKAVVENLASPDILALEEIQDDNGAKNDGTVSAEQTLAKFTAAIAAAGGPSYQWRTVNPENNKDGGEPGGNIRQVFLFNPDRVSFTDRAAGDAATATGVTTVKGHAALTHSPGRIDPANPAWQDSRKPLAGEFVFRGRTVFVIANHFGSKGGDEGLTSHHQPPLRSSEAKRLQQAQSVNAFVKQLLAADKNARVLALGDINDFEFSETTKALEDGGALYSAIKSLPKSERYSYLFQGNAQVLDQILVSPAIKSYTYDSVHINAEFAVQNSDHDPQVLRFRP</sequence>
<dbReference type="PANTHER" id="PTHR42834:SF1">
    <property type="entry name" value="ENDONUCLEASE_EXONUCLEASE_PHOSPHATASE FAMILY PROTEIN (AFU_ORTHOLOGUE AFUA_3G09210)"/>
    <property type="match status" value="1"/>
</dbReference>
<keyword evidence="1" id="KW-0732">Signal</keyword>
<protein>
    <submittedName>
        <fullName evidence="3">Endonuclease/exonuclease/phosphatase family protein</fullName>
    </submittedName>
</protein>
<gene>
    <name evidence="3" type="ORF">ACIO7M_29575</name>
</gene>
<comment type="caution">
    <text evidence="3">The sequence shown here is derived from an EMBL/GenBank/DDBJ whole genome shotgun (WGS) entry which is preliminary data.</text>
</comment>
<reference evidence="3 4" key="1">
    <citation type="submission" date="2024-10" db="EMBL/GenBank/DDBJ databases">
        <title>The Natural Products Discovery Center: Release of the First 8490 Sequenced Strains for Exploring Actinobacteria Biosynthetic Diversity.</title>
        <authorList>
            <person name="Kalkreuter E."/>
            <person name="Kautsar S.A."/>
            <person name="Yang D."/>
            <person name="Bader C.D."/>
            <person name="Teijaro C.N."/>
            <person name="Fluegel L."/>
            <person name="Davis C.M."/>
            <person name="Simpson J.R."/>
            <person name="Lauterbach L."/>
            <person name="Steele A.D."/>
            <person name="Gui C."/>
            <person name="Meng S."/>
            <person name="Li G."/>
            <person name="Viehrig K."/>
            <person name="Ye F."/>
            <person name="Su P."/>
            <person name="Kiefer A.F."/>
            <person name="Nichols A."/>
            <person name="Cepeda A.J."/>
            <person name="Yan W."/>
            <person name="Fan B."/>
            <person name="Jiang Y."/>
            <person name="Adhikari A."/>
            <person name="Zheng C.-J."/>
            <person name="Schuster L."/>
            <person name="Cowan T.M."/>
            <person name="Smanski M.J."/>
            <person name="Chevrette M.G."/>
            <person name="De Carvalho L.P.S."/>
            <person name="Shen B."/>
        </authorList>
    </citation>
    <scope>NUCLEOTIDE SEQUENCE [LARGE SCALE GENOMIC DNA]</scope>
    <source>
        <strain evidence="3 4">NPDC087220</strain>
    </source>
</reference>
<name>A0ABW8ET13_STRT5</name>
<feature type="domain" description="Endonuclease/exonuclease/phosphatase" evidence="2">
    <location>
        <begin position="468"/>
        <end position="586"/>
    </location>
</feature>
<feature type="signal peptide" evidence="1">
    <location>
        <begin position="1"/>
        <end position="30"/>
    </location>
</feature>
<dbReference type="Pfam" id="PF19580">
    <property type="entry name" value="Exo_endo_phos_3"/>
    <property type="match status" value="1"/>
</dbReference>
<dbReference type="CDD" id="cd04486">
    <property type="entry name" value="YhcR_OBF_like"/>
    <property type="match status" value="1"/>
</dbReference>
<keyword evidence="4" id="KW-1185">Reference proteome</keyword>
<dbReference type="InterPro" id="IPR005135">
    <property type="entry name" value="Endo/exonuclease/phosphatase"/>
</dbReference>
<evidence type="ECO:0000313" key="4">
    <source>
        <dbReference type="Proteomes" id="UP001617351"/>
    </source>
</evidence>
<dbReference type="SUPFAM" id="SSF56219">
    <property type="entry name" value="DNase I-like"/>
    <property type="match status" value="1"/>
</dbReference>
<evidence type="ECO:0000256" key="1">
    <source>
        <dbReference type="SAM" id="SignalP"/>
    </source>
</evidence>
<keyword evidence="3" id="KW-0378">Hydrolase</keyword>
<organism evidence="3 4">
    <name type="scientific">Streptomyces toxytricini</name>
    <name type="common">Actinomyces toxytricini</name>
    <dbReference type="NCBI Taxonomy" id="67369"/>
    <lineage>
        <taxon>Bacteria</taxon>
        <taxon>Bacillati</taxon>
        <taxon>Actinomycetota</taxon>
        <taxon>Actinomycetes</taxon>
        <taxon>Kitasatosporales</taxon>
        <taxon>Streptomycetaceae</taxon>
        <taxon>Streptomyces</taxon>
    </lineage>
</organism>